<dbReference type="Proteomes" id="UP000036325">
    <property type="component" value="Unassembled WGS sequence"/>
</dbReference>
<name>A0A0J6IJM7_9PSED</name>
<dbReference type="PATRIC" id="fig|1608994.3.peg.4521"/>
<organism evidence="1 2">
    <name type="scientific">Pseudomonas weihenstephanensis</name>
    <dbReference type="NCBI Taxonomy" id="1608994"/>
    <lineage>
        <taxon>Bacteria</taxon>
        <taxon>Pseudomonadati</taxon>
        <taxon>Pseudomonadota</taxon>
        <taxon>Gammaproteobacteria</taxon>
        <taxon>Pseudomonadales</taxon>
        <taxon>Pseudomonadaceae</taxon>
        <taxon>Pseudomonas</taxon>
    </lineage>
</organism>
<evidence type="ECO:0000313" key="1">
    <source>
        <dbReference type="EMBL" id="KMN12342.1"/>
    </source>
</evidence>
<dbReference type="AlphaFoldDB" id="A0A0J6IJM7"/>
<dbReference type="RefSeq" id="WP_048365860.1">
    <property type="nucleotide sequence ID" value="NZ_JYLF01000009.1"/>
</dbReference>
<accession>A0A0J6IJM7</accession>
<proteinExistence type="predicted"/>
<dbReference type="EMBL" id="JYLF01000009">
    <property type="protein sequence ID" value="KMN12342.1"/>
    <property type="molecule type" value="Genomic_DNA"/>
</dbReference>
<comment type="caution">
    <text evidence="1">The sequence shown here is derived from an EMBL/GenBank/DDBJ whole genome shotgun (WGS) entry which is preliminary data.</text>
</comment>
<reference evidence="1 2" key="1">
    <citation type="submission" date="2015-02" db="EMBL/GenBank/DDBJ databases">
        <title>Pseudomonas helleri sp. nov. and Pseudomonas weihenstephanensis sp. nov., isolated from raw cows milk.</title>
        <authorList>
            <person name="von Neubeck M."/>
            <person name="Huptas C."/>
            <person name="Wenning M."/>
            <person name="Scherer S."/>
        </authorList>
    </citation>
    <scope>NUCLEOTIDE SEQUENCE [LARGE SCALE GENOMIC DNA]</scope>
    <source>
        <strain evidence="1 2">DSM 29166</strain>
    </source>
</reference>
<gene>
    <name evidence="1" type="ORF">TU86_19020</name>
</gene>
<dbReference type="OrthoDB" id="8702040at2"/>
<protein>
    <submittedName>
        <fullName evidence="1">Uncharacterized protein</fullName>
    </submittedName>
</protein>
<evidence type="ECO:0000313" key="2">
    <source>
        <dbReference type="Proteomes" id="UP000036325"/>
    </source>
</evidence>
<sequence>MLASCAFNRANSDKKLFSRDVPKDQTELQLDVRFSRSPDYSPPQGDLVKQFASSNPRLEFSSFKKTPVLDLRFHMALTILPVPYWVPTMHIDWSFTDVRGEKLDDLNYRFVLPSRSGWHSTHSFALNYRTRVGHESITLAFSPDVRCERQFTAVTPIYGDTLTLSAQFPEGGGCLQVCDSATASSKTCAYRPKGTNLSIRP</sequence>